<keyword evidence="3 6" id="KW-0812">Transmembrane</keyword>
<evidence type="ECO:0000256" key="6">
    <source>
        <dbReference type="SAM" id="Phobius"/>
    </source>
</evidence>
<feature type="transmembrane region" description="Helical" evidence="6">
    <location>
        <begin position="30"/>
        <end position="52"/>
    </location>
</feature>
<comment type="caution">
    <text evidence="7">The sequence shown here is derived from an EMBL/GenBank/DDBJ whole genome shotgun (WGS) entry which is preliminary data.</text>
</comment>
<evidence type="ECO:0000313" key="7">
    <source>
        <dbReference type="EMBL" id="MBE1723160.1"/>
    </source>
</evidence>
<dbReference type="RefSeq" id="WP_081563106.1">
    <property type="nucleotide sequence ID" value="NZ_CAOAAS010000001.1"/>
</dbReference>
<feature type="transmembrane region" description="Helical" evidence="6">
    <location>
        <begin position="194"/>
        <end position="215"/>
    </location>
</feature>
<evidence type="ECO:0000256" key="5">
    <source>
        <dbReference type="ARBA" id="ARBA00023136"/>
    </source>
</evidence>
<proteinExistence type="predicted"/>
<feature type="transmembrane region" description="Helical" evidence="6">
    <location>
        <begin position="162"/>
        <end position="182"/>
    </location>
</feature>
<dbReference type="Gene3D" id="1.20.1740.10">
    <property type="entry name" value="Amino acid/polyamine transporter I"/>
    <property type="match status" value="1"/>
</dbReference>
<feature type="transmembrane region" description="Helical" evidence="6">
    <location>
        <begin position="426"/>
        <end position="446"/>
    </location>
</feature>
<accession>A0ABR9MMS0</accession>
<reference evidence="7 8" key="1">
    <citation type="submission" date="2020-09" db="EMBL/GenBank/DDBJ databases">
        <title>Bombella mellium and Bombella favum sp. nov., two novel species isolated from honey of Apis mellifera.</title>
        <authorList>
            <person name="Hilgarth M."/>
            <person name="Redwitz J."/>
            <person name="Ehrmann M.A."/>
            <person name="Vogel R.F."/>
            <person name="Jakob F."/>
        </authorList>
    </citation>
    <scope>NUCLEOTIDE SEQUENCE [LARGE SCALE GENOMIC DNA]</scope>
    <source>
        <strain evidence="7 8">MRM1</strain>
    </source>
</reference>
<evidence type="ECO:0000256" key="3">
    <source>
        <dbReference type="ARBA" id="ARBA00022692"/>
    </source>
</evidence>
<dbReference type="PANTHER" id="PTHR43243:SF4">
    <property type="entry name" value="CATIONIC AMINO ACID TRANSPORTER 4"/>
    <property type="match status" value="1"/>
</dbReference>
<evidence type="ECO:0000256" key="1">
    <source>
        <dbReference type="ARBA" id="ARBA00004141"/>
    </source>
</evidence>
<feature type="transmembrane region" description="Helical" evidence="6">
    <location>
        <begin position="452"/>
        <end position="471"/>
    </location>
</feature>
<feature type="transmembrane region" description="Helical" evidence="6">
    <location>
        <begin position="235"/>
        <end position="257"/>
    </location>
</feature>
<evidence type="ECO:0000313" key="8">
    <source>
        <dbReference type="Proteomes" id="UP000599085"/>
    </source>
</evidence>
<feature type="transmembrane region" description="Helical" evidence="6">
    <location>
        <begin position="313"/>
        <end position="337"/>
    </location>
</feature>
<sequence>MRRPFWRTKPISQAAAPETGLHRVLGPWQLIALGVGVTVGAGLFSMTGVAAGQYAGPAVTLSFMIAAIACAFAGLCYAELAGMIPEAGSAYTYAYTSMGEGIAWIIGWDLILEYTVNASTVAASWSGYFASLMHEIGISLDPRLLAPTGASIMTSDGQFVRAWFNAPAVFIICAVTCLLMCGTRGSSKINMAIVALKLLIIGSVTVICLPHISAANLHPFIPANTGQFGQFGASGVMRAAGLIFFAYIGFDIVSTAAQDSHNPQRNIPLSVLGSLVLAAVIYAIFSFVIVGVVNYRAMLHDPNPVATVLHSLHIPWFSALITFGIALGYISVIYGLLMGQSRICLSMARDGLLPSLFETLNRRSRTPWSSHIITAVVASILAACLPIDILGKMTSIGTLLAFIIVCFGVMVLRLRQPNAVRRFKTPGGPFLVPILGILSCGTVMLSMDIMTWIRLALWLLVGLGIYAVYGLHRSRLKHTHH</sequence>
<dbReference type="PIRSF" id="PIRSF006060">
    <property type="entry name" value="AA_transporter"/>
    <property type="match status" value="1"/>
</dbReference>
<evidence type="ECO:0000256" key="4">
    <source>
        <dbReference type="ARBA" id="ARBA00022989"/>
    </source>
</evidence>
<organism evidence="7 8">
    <name type="scientific">Bombella apis</name>
    <dbReference type="NCBI Taxonomy" id="1785988"/>
    <lineage>
        <taxon>Bacteria</taxon>
        <taxon>Pseudomonadati</taxon>
        <taxon>Pseudomonadota</taxon>
        <taxon>Alphaproteobacteria</taxon>
        <taxon>Acetobacterales</taxon>
        <taxon>Acetobacteraceae</taxon>
        <taxon>Bombella</taxon>
    </lineage>
</organism>
<keyword evidence="4 6" id="KW-1133">Transmembrane helix</keyword>
<keyword evidence="2" id="KW-0813">Transport</keyword>
<comment type="subcellular location">
    <subcellularLocation>
        <location evidence="1">Membrane</location>
        <topology evidence="1">Multi-pass membrane protein</topology>
    </subcellularLocation>
</comment>
<dbReference type="Proteomes" id="UP000599085">
    <property type="component" value="Unassembled WGS sequence"/>
</dbReference>
<name>A0ABR9MMS0_9PROT</name>
<dbReference type="InterPro" id="IPR002293">
    <property type="entry name" value="AA/rel_permease1"/>
</dbReference>
<feature type="transmembrane region" description="Helical" evidence="6">
    <location>
        <begin position="58"/>
        <end position="78"/>
    </location>
</feature>
<protein>
    <submittedName>
        <fullName evidence="7">Amino acid permease</fullName>
    </submittedName>
</protein>
<feature type="transmembrane region" description="Helical" evidence="6">
    <location>
        <begin position="372"/>
        <end position="390"/>
    </location>
</feature>
<dbReference type="Pfam" id="PF13520">
    <property type="entry name" value="AA_permease_2"/>
    <property type="match status" value="1"/>
</dbReference>
<keyword evidence="5 6" id="KW-0472">Membrane</keyword>
<keyword evidence="8" id="KW-1185">Reference proteome</keyword>
<evidence type="ECO:0000256" key="2">
    <source>
        <dbReference type="ARBA" id="ARBA00022448"/>
    </source>
</evidence>
<feature type="transmembrane region" description="Helical" evidence="6">
    <location>
        <begin position="269"/>
        <end position="293"/>
    </location>
</feature>
<feature type="transmembrane region" description="Helical" evidence="6">
    <location>
        <begin position="396"/>
        <end position="414"/>
    </location>
</feature>
<gene>
    <name evidence="7" type="ORF">IGM82_01840</name>
</gene>
<dbReference type="PANTHER" id="PTHR43243">
    <property type="entry name" value="INNER MEMBRANE TRANSPORTER YGJI-RELATED"/>
    <property type="match status" value="1"/>
</dbReference>
<dbReference type="EMBL" id="JADAQV010000001">
    <property type="protein sequence ID" value="MBE1723160.1"/>
    <property type="molecule type" value="Genomic_DNA"/>
</dbReference>